<protein>
    <recommendedName>
        <fullName evidence="3">Orphan protein</fullName>
    </recommendedName>
</protein>
<reference evidence="1 2" key="1">
    <citation type="submission" date="2018-12" db="EMBL/GenBank/DDBJ databases">
        <title>Complete genome of Litorilituus sediminis.</title>
        <authorList>
            <person name="Liu A."/>
            <person name="Rong J."/>
        </authorList>
    </citation>
    <scope>NUCLEOTIDE SEQUENCE [LARGE SCALE GENOMIC DNA]</scope>
    <source>
        <strain evidence="1 2">JCM 17549</strain>
    </source>
</reference>
<sequence length="399" mass="45350">MRKLLSSPVNMALSDVENAIYQNALKYIAEISLNLMAVKVTNRPDDFLGWSNELLAICRDGINFDLLEPEQFKPLKKLEEILIQAISVSQLKMTRIAPWPIYSEFIQQQAQLHALEERLALLDYIASIRTIPLAQMSDTQRLAYIGKHTSMHEPSVFNFDVEWFASTKAAKTFLLLIEQQASDFDAALNYIPLEGDVTPQQYQDFVKAYKAIFKGFTVEKPSGEKAPLAPATRLLAMRRPDQFVALTNSKIDVLCQGLSIAKFNNTDFDSYFQDMIGTIRTCAWWHQAEPEHQEGNNIEYKLWQARVLFLDAFLFADETLALNSNYLRLRDKRSAQKSGTGARLSRPKSKETAEMIVDRALADDSLPEYILTKRDSIINEVKNGKSVEHVIGLMRAIFG</sequence>
<gene>
    <name evidence="1" type="ORF">EMK97_18855</name>
</gene>
<dbReference type="KEGG" id="lsd:EMK97_18855"/>
<evidence type="ECO:0000313" key="1">
    <source>
        <dbReference type="EMBL" id="QBG37640.1"/>
    </source>
</evidence>
<name>A0A4V0ZGK7_9GAMM</name>
<evidence type="ECO:0000313" key="2">
    <source>
        <dbReference type="Proteomes" id="UP000290244"/>
    </source>
</evidence>
<dbReference type="EMBL" id="CP034759">
    <property type="protein sequence ID" value="QBG37640.1"/>
    <property type="molecule type" value="Genomic_DNA"/>
</dbReference>
<organism evidence="1 2">
    <name type="scientific">Litorilituus sediminis</name>
    <dbReference type="NCBI Taxonomy" id="718192"/>
    <lineage>
        <taxon>Bacteria</taxon>
        <taxon>Pseudomonadati</taxon>
        <taxon>Pseudomonadota</taxon>
        <taxon>Gammaproteobacteria</taxon>
        <taxon>Alteromonadales</taxon>
        <taxon>Colwelliaceae</taxon>
        <taxon>Litorilituus</taxon>
    </lineage>
</organism>
<dbReference type="OrthoDB" id="9759544at2"/>
<keyword evidence="2" id="KW-1185">Reference proteome</keyword>
<dbReference type="RefSeq" id="WP_130604301.1">
    <property type="nucleotide sequence ID" value="NZ_CP034759.1"/>
</dbReference>
<proteinExistence type="predicted"/>
<accession>A0A4V0ZGK7</accession>
<dbReference type="Proteomes" id="UP000290244">
    <property type="component" value="Chromosome"/>
</dbReference>
<dbReference type="AlphaFoldDB" id="A0A4V0ZGK7"/>
<evidence type="ECO:0008006" key="3">
    <source>
        <dbReference type="Google" id="ProtNLM"/>
    </source>
</evidence>